<proteinExistence type="predicted"/>
<dbReference type="GO" id="GO:0009231">
    <property type="term" value="P:riboflavin biosynthetic process"/>
    <property type="evidence" value="ECO:0007669"/>
    <property type="project" value="InterPro"/>
</dbReference>
<dbReference type="Proteomes" id="UP000592181">
    <property type="component" value="Unassembled WGS sequence"/>
</dbReference>
<evidence type="ECO:0000313" key="2">
    <source>
        <dbReference type="EMBL" id="NYG37561.1"/>
    </source>
</evidence>
<evidence type="ECO:0000259" key="1">
    <source>
        <dbReference type="Pfam" id="PF01872"/>
    </source>
</evidence>
<name>A0A852XGL9_9MICO</name>
<reference evidence="2 3" key="1">
    <citation type="submission" date="2020-07" db="EMBL/GenBank/DDBJ databases">
        <title>Sequencing the genomes of 1000 actinobacteria strains.</title>
        <authorList>
            <person name="Klenk H.-P."/>
        </authorList>
    </citation>
    <scope>NUCLEOTIDE SEQUENCE [LARGE SCALE GENOMIC DNA]</scope>
    <source>
        <strain evidence="2 3">DSM 24723</strain>
    </source>
</reference>
<dbReference type="GO" id="GO:0008703">
    <property type="term" value="F:5-amino-6-(5-phosphoribosylamino)uracil reductase activity"/>
    <property type="evidence" value="ECO:0007669"/>
    <property type="project" value="InterPro"/>
</dbReference>
<accession>A0A852XGL9</accession>
<protein>
    <submittedName>
        <fullName evidence="2">Dihydrofolate reductase</fullName>
    </submittedName>
</protein>
<dbReference type="SUPFAM" id="SSF53597">
    <property type="entry name" value="Dihydrofolate reductase-like"/>
    <property type="match status" value="1"/>
</dbReference>
<dbReference type="InterPro" id="IPR024072">
    <property type="entry name" value="DHFR-like_dom_sf"/>
</dbReference>
<dbReference type="PANTHER" id="PTHR38011:SF11">
    <property type="entry name" value="2,5-DIAMINO-6-RIBOSYLAMINO-4(3H)-PYRIMIDINONE 5'-PHOSPHATE REDUCTASE"/>
    <property type="match status" value="1"/>
</dbReference>
<dbReference type="Gene3D" id="3.40.430.10">
    <property type="entry name" value="Dihydrofolate Reductase, subunit A"/>
    <property type="match status" value="1"/>
</dbReference>
<dbReference type="RefSeq" id="WP_179462909.1">
    <property type="nucleotide sequence ID" value="NZ_JACBZX010000001.1"/>
</dbReference>
<dbReference type="EMBL" id="JACBZX010000001">
    <property type="protein sequence ID" value="NYG37561.1"/>
    <property type="molecule type" value="Genomic_DNA"/>
</dbReference>
<keyword evidence="3" id="KW-1185">Reference proteome</keyword>
<dbReference type="AlphaFoldDB" id="A0A852XGL9"/>
<comment type="caution">
    <text evidence="2">The sequence shown here is derived from an EMBL/GenBank/DDBJ whole genome shotgun (WGS) entry which is preliminary data.</text>
</comment>
<dbReference type="Pfam" id="PF01872">
    <property type="entry name" value="RibD_C"/>
    <property type="match status" value="1"/>
</dbReference>
<organism evidence="2 3">
    <name type="scientific">Janibacter alkaliphilus</name>
    <dbReference type="NCBI Taxonomy" id="1069963"/>
    <lineage>
        <taxon>Bacteria</taxon>
        <taxon>Bacillati</taxon>
        <taxon>Actinomycetota</taxon>
        <taxon>Actinomycetes</taxon>
        <taxon>Micrococcales</taxon>
        <taxon>Intrasporangiaceae</taxon>
        <taxon>Janibacter</taxon>
    </lineage>
</organism>
<gene>
    <name evidence="2" type="ORF">BJY28_002030</name>
</gene>
<dbReference type="InterPro" id="IPR002734">
    <property type="entry name" value="RibDG_C"/>
</dbReference>
<feature type="domain" description="Bacterial bifunctional deaminase-reductase C-terminal" evidence="1">
    <location>
        <begin position="9"/>
        <end position="182"/>
    </location>
</feature>
<evidence type="ECO:0000313" key="3">
    <source>
        <dbReference type="Proteomes" id="UP000592181"/>
    </source>
</evidence>
<dbReference type="InterPro" id="IPR050765">
    <property type="entry name" value="Riboflavin_Biosynth_HTPR"/>
</dbReference>
<dbReference type="PANTHER" id="PTHR38011">
    <property type="entry name" value="DIHYDROFOLATE REDUCTASE FAMILY PROTEIN (AFU_ORTHOLOGUE AFUA_8G06820)"/>
    <property type="match status" value="1"/>
</dbReference>
<sequence>MADLVYYVAASLDGFIAGPDGQTDGFPVDPETVGDLFARYPETCPAHLRDALGVSGAPRRFAAVVMGARTHQPALDAGLTSAYPHLEQHVVTHGELPDDPTVTRVEGDVAGHVRRLKAGGDGDVWLCGGADLAGQLVEEIDEIQVKLNPVLLGDGIPLARLGYAPRPLELAGSETLPGGVVLLTYRARPVDVA</sequence>